<feature type="domain" description="DUF7046" evidence="3">
    <location>
        <begin position="468"/>
        <end position="572"/>
    </location>
</feature>
<dbReference type="OrthoDB" id="1890867at2759"/>
<dbReference type="Pfam" id="PF23197">
    <property type="entry name" value="IG_AIR9"/>
    <property type="match status" value="1"/>
</dbReference>
<comment type="caution">
    <text evidence="5">The sequence shown here is derived from an EMBL/GenBank/DDBJ whole genome shotgun (WGS) entry which is preliminary data.</text>
</comment>
<dbReference type="GO" id="GO:0005886">
    <property type="term" value="C:plasma membrane"/>
    <property type="evidence" value="ECO:0007669"/>
    <property type="project" value="TreeGrafter"/>
</dbReference>
<proteinExistence type="predicted"/>
<evidence type="ECO:0000256" key="1">
    <source>
        <dbReference type="SAM" id="Coils"/>
    </source>
</evidence>
<evidence type="ECO:0000256" key="2">
    <source>
        <dbReference type="SAM" id="MobiDB-lite"/>
    </source>
</evidence>
<dbReference type="Gene3D" id="2.60.40.2700">
    <property type="match status" value="1"/>
</dbReference>
<organism evidence="5 6">
    <name type="scientific">Vanilla planifolia</name>
    <name type="common">Vanilla</name>
    <dbReference type="NCBI Taxonomy" id="51239"/>
    <lineage>
        <taxon>Eukaryota</taxon>
        <taxon>Viridiplantae</taxon>
        <taxon>Streptophyta</taxon>
        <taxon>Embryophyta</taxon>
        <taxon>Tracheophyta</taxon>
        <taxon>Spermatophyta</taxon>
        <taxon>Magnoliopsida</taxon>
        <taxon>Liliopsida</taxon>
        <taxon>Asparagales</taxon>
        <taxon>Orchidaceae</taxon>
        <taxon>Vanilloideae</taxon>
        <taxon>Vanilleae</taxon>
        <taxon>Vanilla</taxon>
    </lineage>
</organism>
<dbReference type="Proteomes" id="UP000639772">
    <property type="component" value="Chromosome 7"/>
</dbReference>
<feature type="region of interest" description="Disordered" evidence="2">
    <location>
        <begin position="1"/>
        <end position="24"/>
    </location>
</feature>
<feature type="coiled-coil region" evidence="1">
    <location>
        <begin position="113"/>
        <end position="165"/>
    </location>
</feature>
<name>A0A835QR28_VANPL</name>
<keyword evidence="1" id="KW-0175">Coiled coil</keyword>
<dbReference type="PANTHER" id="PTHR31149">
    <property type="entry name" value="EXPRESSED PROTEIN"/>
    <property type="match status" value="1"/>
</dbReference>
<reference evidence="5 6" key="1">
    <citation type="journal article" date="2020" name="Nat. Food">
        <title>A phased Vanilla planifolia genome enables genetic improvement of flavour and production.</title>
        <authorList>
            <person name="Hasing T."/>
            <person name="Tang H."/>
            <person name="Brym M."/>
            <person name="Khazi F."/>
            <person name="Huang T."/>
            <person name="Chambers A.H."/>
        </authorList>
    </citation>
    <scope>NUCLEOTIDE SEQUENCE [LARGE SCALE GENOMIC DNA]</scope>
    <source>
        <tissue evidence="5">Leaf</tissue>
    </source>
</reference>
<dbReference type="AlphaFoldDB" id="A0A835QR28"/>
<feature type="domain" description="AIR9-like A9" evidence="4">
    <location>
        <begin position="356"/>
        <end position="434"/>
    </location>
</feature>
<dbReference type="PANTHER" id="PTHR31149:SF7">
    <property type="entry name" value="EXPRESSED PROTEIN"/>
    <property type="match status" value="1"/>
</dbReference>
<dbReference type="EMBL" id="JADCNM010000007">
    <property type="protein sequence ID" value="KAG0474494.1"/>
    <property type="molecule type" value="Genomic_DNA"/>
</dbReference>
<sequence>MHDPVNSEYHVSYRGGQSSPEPVLSNMRPSSAGYIVGNDAAGFWATSNDSLVRHQFPRGSSMRISKDEVNTSFIDREIADLSSKSQLQEGEIILLHKQIADASIKELQLLNEKHILERRLSELRVAIDEKQDDAISESMKELGQRKSYIEENLRLINDLKVAEEEVYLFKSSLLSLLAEFNIRLPVLNASTITNSTKRLYQHMKWKTDSIVNISEMNMLLRNQPDDEISDNEKFATFAKRPLLQPGLDSKMVEFDNKNYAATTPNTLMQIPLRNSSSGTNPDIRQKFIIDQPKELQSAIYKNVINTATPIVYENNAIDATQIRQTIDAQFYVPNPHETQSPFQEGEASLPGIEGFQIIGEAKPGCTLRACGYPTYGTSLCIFQWVRHLDNGTRHSIEGATVPDYVVTADDIDTFLAVDCIPMDDSGNQGELVSLFANNQNKISCDTDMQHEIESHISAGRAVFNVMLLQIDSSEAWEQTTMFLKRSGYQIKVNRTDQIVIEEKYSPELYIKVPNGQSTQFVLIGSDGTTLPFSTSGTSQPYSMENDIRLRDIIVLTLRYFQSKAIDGKRKSKA</sequence>
<dbReference type="Pfam" id="PF23080">
    <property type="entry name" value="DUF7046"/>
    <property type="match status" value="1"/>
</dbReference>
<evidence type="ECO:0000259" key="3">
    <source>
        <dbReference type="Pfam" id="PF23080"/>
    </source>
</evidence>
<evidence type="ECO:0000259" key="4">
    <source>
        <dbReference type="Pfam" id="PF23197"/>
    </source>
</evidence>
<dbReference type="InterPro" id="IPR056284">
    <property type="entry name" value="AIR9-like_A9"/>
</dbReference>
<gene>
    <name evidence="5" type="ORF">HPP92_014180</name>
</gene>
<accession>A0A835QR28</accession>
<protein>
    <submittedName>
        <fullName evidence="5">Uncharacterized protein</fullName>
    </submittedName>
</protein>
<dbReference type="FunFam" id="2.60.40.2700:FF:000001">
    <property type="entry name" value="Transmembrane protein"/>
    <property type="match status" value="1"/>
</dbReference>
<dbReference type="InterPro" id="IPR055474">
    <property type="entry name" value="DUF7046"/>
</dbReference>
<evidence type="ECO:0000313" key="6">
    <source>
        <dbReference type="Proteomes" id="UP000639772"/>
    </source>
</evidence>
<evidence type="ECO:0000313" key="5">
    <source>
        <dbReference type="EMBL" id="KAG0474494.1"/>
    </source>
</evidence>